<gene>
    <name evidence="6" type="ORF">AT03_19215</name>
</gene>
<protein>
    <submittedName>
        <fullName evidence="6">C4-dicarboxylate ABC transporter substrate-binding protein</fullName>
    </submittedName>
</protein>
<dbReference type="PRINTS" id="PR00039">
    <property type="entry name" value="HTHLYSR"/>
</dbReference>
<dbReference type="PROSITE" id="PS50931">
    <property type="entry name" value="HTH_LYSR"/>
    <property type="match status" value="1"/>
</dbReference>
<dbReference type="InterPro" id="IPR000847">
    <property type="entry name" value="LysR_HTH_N"/>
</dbReference>
<dbReference type="eggNOG" id="COG0583">
    <property type="taxonomic scope" value="Bacteria"/>
</dbReference>
<dbReference type="InterPro" id="IPR036388">
    <property type="entry name" value="WH-like_DNA-bd_sf"/>
</dbReference>
<dbReference type="Proteomes" id="UP000029986">
    <property type="component" value="Chromosome"/>
</dbReference>
<dbReference type="AlphaFoldDB" id="A0A097R6G8"/>
<reference evidence="6 7" key="1">
    <citation type="journal article" date="2014" name="Gut Pathog.">
        <title>Gene clusters of Hafnia alvei strain FB1 important in survival and pathogenesis: a draft genome perspective.</title>
        <authorList>
            <person name="Tan J.Y."/>
            <person name="Yin W.F."/>
            <person name="Chan K.G."/>
        </authorList>
    </citation>
    <scope>NUCLEOTIDE SEQUENCE [LARGE SCALE GENOMIC DNA]</scope>
    <source>
        <strain evidence="6 7">FB1</strain>
    </source>
</reference>
<organism evidence="6 7">
    <name type="scientific">Hafnia alvei FB1</name>
    <dbReference type="NCBI Taxonomy" id="1453496"/>
    <lineage>
        <taxon>Bacteria</taxon>
        <taxon>Pseudomonadati</taxon>
        <taxon>Pseudomonadota</taxon>
        <taxon>Gammaproteobacteria</taxon>
        <taxon>Enterobacterales</taxon>
        <taxon>Hafniaceae</taxon>
        <taxon>Hafnia</taxon>
    </lineage>
</organism>
<dbReference type="PANTHER" id="PTHR30126">
    <property type="entry name" value="HTH-TYPE TRANSCRIPTIONAL REGULATOR"/>
    <property type="match status" value="1"/>
</dbReference>
<evidence type="ECO:0000256" key="2">
    <source>
        <dbReference type="ARBA" id="ARBA00023015"/>
    </source>
</evidence>
<dbReference type="PANTHER" id="PTHR30126:SF2">
    <property type="entry name" value="HTH-TYPE TRANSCRIPTIONAL REGULATOR YJIE"/>
    <property type="match status" value="1"/>
</dbReference>
<dbReference type="PATRIC" id="fig|1453496.5.peg.3953"/>
<evidence type="ECO:0000256" key="1">
    <source>
        <dbReference type="ARBA" id="ARBA00009437"/>
    </source>
</evidence>
<evidence type="ECO:0000313" key="7">
    <source>
        <dbReference type="Proteomes" id="UP000029986"/>
    </source>
</evidence>
<dbReference type="Gene3D" id="1.10.10.10">
    <property type="entry name" value="Winged helix-like DNA-binding domain superfamily/Winged helix DNA-binding domain"/>
    <property type="match status" value="1"/>
</dbReference>
<dbReference type="SUPFAM" id="SSF53850">
    <property type="entry name" value="Periplasmic binding protein-like II"/>
    <property type="match status" value="1"/>
</dbReference>
<evidence type="ECO:0000256" key="3">
    <source>
        <dbReference type="ARBA" id="ARBA00023125"/>
    </source>
</evidence>
<name>A0A097R6G8_HAFAL</name>
<dbReference type="InterPro" id="IPR005119">
    <property type="entry name" value="LysR_subst-bd"/>
</dbReference>
<dbReference type="InterPro" id="IPR036390">
    <property type="entry name" value="WH_DNA-bd_sf"/>
</dbReference>
<sequence>MDTGWLEDFLALAELRNFSRAAQLRNITQPAFGRHIRALEESIGQKLVDRSSSPVTLTPAGYQFRLIAHSMVNQLKEGIQKINGLPSEMINPVRFSAPHSLSSPFLLDLIDRIDPTTPFSVDILRVDFAVESLIEGASDFLLAFDTHALLQPPFTNLLLGKGNLLLVSAADDQGLPLFTPDENHQKPVPYLRYSPDSYSARMVERLMPQQPFACQPVFESSLCDLHRQMALRAKGLAWLPDCQIENELAEGKLVAVNRSRWHIPYQIRLYRNQAQLHQRAETFWHCLSQQITQGISYWPPVQN</sequence>
<dbReference type="GO" id="GO:0000976">
    <property type="term" value="F:transcription cis-regulatory region binding"/>
    <property type="evidence" value="ECO:0007669"/>
    <property type="project" value="TreeGrafter"/>
</dbReference>
<comment type="similarity">
    <text evidence="1">Belongs to the LysR transcriptional regulatory family.</text>
</comment>
<keyword evidence="4" id="KW-0804">Transcription</keyword>
<dbReference type="Pfam" id="PF03466">
    <property type="entry name" value="LysR_substrate"/>
    <property type="match status" value="1"/>
</dbReference>
<keyword evidence="3" id="KW-0238">DNA-binding</keyword>
<dbReference type="EMBL" id="CP009706">
    <property type="protein sequence ID" value="AIU74316.1"/>
    <property type="molecule type" value="Genomic_DNA"/>
</dbReference>
<keyword evidence="7" id="KW-1185">Reference proteome</keyword>
<dbReference type="HOGENOM" id="CLU_039613_4_1_6"/>
<evidence type="ECO:0000313" key="6">
    <source>
        <dbReference type="EMBL" id="AIU74316.1"/>
    </source>
</evidence>
<dbReference type="KEGG" id="hav:AT03_19215"/>
<feature type="domain" description="HTH lysR-type" evidence="5">
    <location>
        <begin position="1"/>
        <end position="58"/>
    </location>
</feature>
<proteinExistence type="inferred from homology"/>
<dbReference type="RefSeq" id="WP_025798254.1">
    <property type="nucleotide sequence ID" value="NZ_CP009706.1"/>
</dbReference>
<dbReference type="Gene3D" id="3.40.190.10">
    <property type="entry name" value="Periplasmic binding protein-like II"/>
    <property type="match status" value="2"/>
</dbReference>
<evidence type="ECO:0000259" key="5">
    <source>
        <dbReference type="PROSITE" id="PS50931"/>
    </source>
</evidence>
<accession>A0A097R6G8</accession>
<dbReference type="Pfam" id="PF00126">
    <property type="entry name" value="HTH_1"/>
    <property type="match status" value="1"/>
</dbReference>
<dbReference type="GO" id="GO:0003700">
    <property type="term" value="F:DNA-binding transcription factor activity"/>
    <property type="evidence" value="ECO:0007669"/>
    <property type="project" value="InterPro"/>
</dbReference>
<keyword evidence="2" id="KW-0805">Transcription regulation</keyword>
<dbReference type="OrthoDB" id="6971749at2"/>
<evidence type="ECO:0000256" key="4">
    <source>
        <dbReference type="ARBA" id="ARBA00023163"/>
    </source>
</evidence>
<dbReference type="SUPFAM" id="SSF46785">
    <property type="entry name" value="Winged helix' DNA-binding domain"/>
    <property type="match status" value="1"/>
</dbReference>